<protein>
    <submittedName>
        <fullName evidence="1">Uncharacterized protein</fullName>
    </submittedName>
</protein>
<accession>A0ACB8H860</accession>
<name>A0ACB8H860_PSICU</name>
<dbReference type="EMBL" id="JAFIQS020000003">
    <property type="protein sequence ID" value="KAH9483900.1"/>
    <property type="molecule type" value="Genomic_DNA"/>
</dbReference>
<evidence type="ECO:0000313" key="2">
    <source>
        <dbReference type="Proteomes" id="UP000664032"/>
    </source>
</evidence>
<comment type="caution">
    <text evidence="1">The sequence shown here is derived from an EMBL/GenBank/DDBJ whole genome shotgun (WGS) entry which is preliminary data.</text>
</comment>
<gene>
    <name evidence="1" type="ORF">JR316_0003378</name>
</gene>
<organism evidence="1 2">
    <name type="scientific">Psilocybe cubensis</name>
    <name type="common">Psychedelic mushroom</name>
    <name type="synonym">Stropharia cubensis</name>
    <dbReference type="NCBI Taxonomy" id="181762"/>
    <lineage>
        <taxon>Eukaryota</taxon>
        <taxon>Fungi</taxon>
        <taxon>Dikarya</taxon>
        <taxon>Basidiomycota</taxon>
        <taxon>Agaricomycotina</taxon>
        <taxon>Agaricomycetes</taxon>
        <taxon>Agaricomycetidae</taxon>
        <taxon>Agaricales</taxon>
        <taxon>Agaricineae</taxon>
        <taxon>Strophariaceae</taxon>
        <taxon>Psilocybe</taxon>
    </lineage>
</organism>
<sequence>MLSRIALVQTSATDVDEKLFTAIQILLFTPGKSNIFFSHLQQHQANSAEYLAHLSDRTPKYSPFSEQSSNFVFV</sequence>
<proteinExistence type="predicted"/>
<evidence type="ECO:0000313" key="1">
    <source>
        <dbReference type="EMBL" id="KAH9483900.1"/>
    </source>
</evidence>
<keyword evidence="2" id="KW-1185">Reference proteome</keyword>
<dbReference type="Proteomes" id="UP000664032">
    <property type="component" value="Unassembled WGS sequence"/>
</dbReference>
<reference evidence="1" key="1">
    <citation type="submission" date="2021-10" db="EMBL/GenBank/DDBJ databases">
        <title>Psilocybe cubensis genome.</title>
        <authorList>
            <person name="Mckernan K.J."/>
            <person name="Crawford S."/>
            <person name="Trippe A."/>
            <person name="Kane L.T."/>
            <person name="Mclaughlin S."/>
        </authorList>
    </citation>
    <scope>NUCLEOTIDE SEQUENCE</scope>
    <source>
        <strain evidence="1">MGC-MH-2018</strain>
    </source>
</reference>